<evidence type="ECO:0000256" key="3">
    <source>
        <dbReference type="ARBA" id="ARBA00022989"/>
    </source>
</evidence>
<keyword evidence="3 6" id="KW-1133">Transmembrane helix</keyword>
<feature type="transmembrane region" description="Helical" evidence="6">
    <location>
        <begin position="6"/>
        <end position="24"/>
    </location>
</feature>
<dbReference type="Proteomes" id="UP001432190">
    <property type="component" value="Chromosome"/>
</dbReference>
<dbReference type="RefSeq" id="WP_328853332.1">
    <property type="nucleotide sequence ID" value="NZ_CP108084.1"/>
</dbReference>
<proteinExistence type="predicted"/>
<accession>A0ABZ1SCM1</accession>
<feature type="transmembrane region" description="Helical" evidence="6">
    <location>
        <begin position="150"/>
        <end position="168"/>
    </location>
</feature>
<dbReference type="InterPro" id="IPR009908">
    <property type="entry name" value="Methylamine_util_MauE"/>
</dbReference>
<feature type="domain" description="Methylamine utilisation protein MauE" evidence="7">
    <location>
        <begin position="5"/>
        <end position="132"/>
    </location>
</feature>
<protein>
    <recommendedName>
        <fullName evidence="7">Methylamine utilisation protein MauE domain-containing protein</fullName>
    </recommendedName>
</protein>
<comment type="subcellular location">
    <subcellularLocation>
        <location evidence="1">Membrane</location>
        <topology evidence="1">Multi-pass membrane protein</topology>
    </subcellularLocation>
</comment>
<gene>
    <name evidence="8" type="ORF">OG994_12445</name>
</gene>
<dbReference type="EMBL" id="CP108084">
    <property type="protein sequence ID" value="WUP52271.1"/>
    <property type="molecule type" value="Genomic_DNA"/>
</dbReference>
<feature type="region of interest" description="Disordered" evidence="5">
    <location>
        <begin position="181"/>
        <end position="209"/>
    </location>
</feature>
<name>A0ABZ1SCM1_9ACTN</name>
<feature type="transmembrane region" description="Helical" evidence="6">
    <location>
        <begin position="120"/>
        <end position="138"/>
    </location>
</feature>
<evidence type="ECO:0000259" key="7">
    <source>
        <dbReference type="Pfam" id="PF07291"/>
    </source>
</evidence>
<feature type="transmembrane region" description="Helical" evidence="6">
    <location>
        <begin position="45"/>
        <end position="68"/>
    </location>
</feature>
<sequence>MQVRYVAVSCLVTLAVVFTVSAFSKLRGRSAYDAFVAATGRLVPVGWLPAGPVAAAVLGAELAVPLVLPVRPVAGLALAAGLLVAFCVGILRALRRGVRASCRCFGASGAPLGRRHAGRAAALAVLALVGAAAAGAASGPDLIAGARPEAVALAVGAAAVLALLTLTFDDLVDLFAPGPVPARDATVPKGSPDARAGHRDRAPRTAHPG</sequence>
<evidence type="ECO:0000256" key="2">
    <source>
        <dbReference type="ARBA" id="ARBA00022692"/>
    </source>
</evidence>
<organism evidence="8 9">
    <name type="scientific">Micromonospora globbae</name>
    <dbReference type="NCBI Taxonomy" id="1894969"/>
    <lineage>
        <taxon>Bacteria</taxon>
        <taxon>Bacillati</taxon>
        <taxon>Actinomycetota</taxon>
        <taxon>Actinomycetes</taxon>
        <taxon>Micromonosporales</taxon>
        <taxon>Micromonosporaceae</taxon>
        <taxon>Micromonospora</taxon>
    </lineage>
</organism>
<evidence type="ECO:0000256" key="4">
    <source>
        <dbReference type="ARBA" id="ARBA00023136"/>
    </source>
</evidence>
<keyword evidence="4 6" id="KW-0472">Membrane</keyword>
<evidence type="ECO:0000256" key="5">
    <source>
        <dbReference type="SAM" id="MobiDB-lite"/>
    </source>
</evidence>
<reference evidence="8" key="1">
    <citation type="submission" date="2022-10" db="EMBL/GenBank/DDBJ databases">
        <title>The complete genomes of actinobacterial strains from the NBC collection.</title>
        <authorList>
            <person name="Joergensen T.S."/>
            <person name="Alvarez Arevalo M."/>
            <person name="Sterndorff E.B."/>
            <person name="Faurdal D."/>
            <person name="Vuksanovic O."/>
            <person name="Mourched A.-S."/>
            <person name="Charusanti P."/>
            <person name="Shaw S."/>
            <person name="Blin K."/>
            <person name="Weber T."/>
        </authorList>
    </citation>
    <scope>NUCLEOTIDE SEQUENCE</scope>
    <source>
        <strain evidence="8">NBC_00256</strain>
    </source>
</reference>
<evidence type="ECO:0000313" key="9">
    <source>
        <dbReference type="Proteomes" id="UP001432190"/>
    </source>
</evidence>
<evidence type="ECO:0000256" key="1">
    <source>
        <dbReference type="ARBA" id="ARBA00004141"/>
    </source>
</evidence>
<feature type="transmembrane region" description="Helical" evidence="6">
    <location>
        <begin position="74"/>
        <end position="94"/>
    </location>
</feature>
<evidence type="ECO:0000256" key="6">
    <source>
        <dbReference type="SAM" id="Phobius"/>
    </source>
</evidence>
<keyword evidence="9" id="KW-1185">Reference proteome</keyword>
<keyword evidence="2 6" id="KW-0812">Transmembrane</keyword>
<evidence type="ECO:0000313" key="8">
    <source>
        <dbReference type="EMBL" id="WUP52271.1"/>
    </source>
</evidence>
<dbReference type="Pfam" id="PF07291">
    <property type="entry name" value="MauE"/>
    <property type="match status" value="1"/>
</dbReference>